<sequence length="63" mass="6760">MFLRCSLVLISLTALVSAQYDSPCGSAKSCISLCPNSDFFPMIDSCDTASDGTPDCYVNFYCA</sequence>
<name>A0A5N6XBZ2_9EURO</name>
<protein>
    <recommendedName>
        <fullName evidence="4">Extracellular membrane protein CFEM domain-containing protein</fullName>
    </recommendedName>
</protein>
<gene>
    <name evidence="2" type="ORF">BDV39DRAFT_169963</name>
</gene>
<dbReference type="EMBL" id="ML741772">
    <property type="protein sequence ID" value="KAE8330754.1"/>
    <property type="molecule type" value="Genomic_DNA"/>
</dbReference>
<keyword evidence="3" id="KW-1185">Reference proteome</keyword>
<accession>A0A5N6XBZ2</accession>
<dbReference type="AlphaFoldDB" id="A0A5N6XBZ2"/>
<keyword evidence="1" id="KW-0732">Signal</keyword>
<reference evidence="3" key="1">
    <citation type="submission" date="2019-04" db="EMBL/GenBank/DDBJ databases">
        <title>Friends and foes A comparative genomics studyof 23 Aspergillus species from section Flavi.</title>
        <authorList>
            <consortium name="DOE Joint Genome Institute"/>
            <person name="Kjaerbolling I."/>
            <person name="Vesth T."/>
            <person name="Frisvad J.C."/>
            <person name="Nybo J.L."/>
            <person name="Theobald S."/>
            <person name="Kildgaard S."/>
            <person name="Isbrandt T."/>
            <person name="Kuo A."/>
            <person name="Sato A."/>
            <person name="Lyhne E.K."/>
            <person name="Kogle M.E."/>
            <person name="Wiebenga A."/>
            <person name="Kun R.S."/>
            <person name="Lubbers R.J."/>
            <person name="Makela M.R."/>
            <person name="Barry K."/>
            <person name="Chovatia M."/>
            <person name="Clum A."/>
            <person name="Daum C."/>
            <person name="Haridas S."/>
            <person name="He G."/>
            <person name="LaButti K."/>
            <person name="Lipzen A."/>
            <person name="Mondo S."/>
            <person name="Riley R."/>
            <person name="Salamov A."/>
            <person name="Simmons B.A."/>
            <person name="Magnuson J.K."/>
            <person name="Henrissat B."/>
            <person name="Mortensen U.H."/>
            <person name="Larsen T.O."/>
            <person name="Devries R.P."/>
            <person name="Grigoriev I.V."/>
            <person name="Machida M."/>
            <person name="Baker S.E."/>
            <person name="Andersen M.R."/>
        </authorList>
    </citation>
    <scope>NUCLEOTIDE SEQUENCE [LARGE SCALE GENOMIC DNA]</scope>
    <source>
        <strain evidence="3">CBS 130017</strain>
    </source>
</reference>
<evidence type="ECO:0000256" key="1">
    <source>
        <dbReference type="SAM" id="SignalP"/>
    </source>
</evidence>
<proteinExistence type="predicted"/>
<evidence type="ECO:0000313" key="3">
    <source>
        <dbReference type="Proteomes" id="UP000325945"/>
    </source>
</evidence>
<feature type="chain" id="PRO_5024826156" description="Extracellular membrane protein CFEM domain-containing protein" evidence="1">
    <location>
        <begin position="19"/>
        <end position="63"/>
    </location>
</feature>
<evidence type="ECO:0000313" key="2">
    <source>
        <dbReference type="EMBL" id="KAE8330754.1"/>
    </source>
</evidence>
<organism evidence="2 3">
    <name type="scientific">Aspergillus sergii</name>
    <dbReference type="NCBI Taxonomy" id="1034303"/>
    <lineage>
        <taxon>Eukaryota</taxon>
        <taxon>Fungi</taxon>
        <taxon>Dikarya</taxon>
        <taxon>Ascomycota</taxon>
        <taxon>Pezizomycotina</taxon>
        <taxon>Eurotiomycetes</taxon>
        <taxon>Eurotiomycetidae</taxon>
        <taxon>Eurotiales</taxon>
        <taxon>Aspergillaceae</taxon>
        <taxon>Aspergillus</taxon>
        <taxon>Aspergillus subgen. Circumdati</taxon>
    </lineage>
</organism>
<evidence type="ECO:0008006" key="4">
    <source>
        <dbReference type="Google" id="ProtNLM"/>
    </source>
</evidence>
<feature type="signal peptide" evidence="1">
    <location>
        <begin position="1"/>
        <end position="18"/>
    </location>
</feature>
<dbReference type="Proteomes" id="UP000325945">
    <property type="component" value="Unassembled WGS sequence"/>
</dbReference>